<dbReference type="EMBL" id="CP045309">
    <property type="protein sequence ID" value="QGL47323.1"/>
    <property type="molecule type" value="Genomic_DNA"/>
</dbReference>
<protein>
    <submittedName>
        <fullName evidence="3">DUF4396 domain-containing protein</fullName>
    </submittedName>
</protein>
<evidence type="ECO:0000313" key="3">
    <source>
        <dbReference type="EMBL" id="QGL47323.1"/>
    </source>
</evidence>
<feature type="transmembrane region" description="Helical" evidence="1">
    <location>
        <begin position="124"/>
        <end position="142"/>
    </location>
</feature>
<keyword evidence="4" id="KW-1185">Reference proteome</keyword>
<keyword evidence="1" id="KW-0472">Membrane</keyword>
<dbReference type="RefSeq" id="WP_154226675.1">
    <property type="nucleotide sequence ID" value="NZ_CP045309.1"/>
</dbReference>
<dbReference type="Pfam" id="PF14342">
    <property type="entry name" value="DUF4396"/>
    <property type="match status" value="1"/>
</dbReference>
<dbReference type="InterPro" id="IPR025509">
    <property type="entry name" value="DUF4396"/>
</dbReference>
<gene>
    <name evidence="3" type="ORF">GCE86_09940</name>
</gene>
<evidence type="ECO:0000313" key="4">
    <source>
        <dbReference type="Proteomes" id="UP000402241"/>
    </source>
</evidence>
<evidence type="ECO:0000256" key="1">
    <source>
        <dbReference type="SAM" id="Phobius"/>
    </source>
</evidence>
<feature type="domain" description="DUF4396" evidence="2">
    <location>
        <begin position="86"/>
        <end position="224"/>
    </location>
</feature>
<feature type="transmembrane region" description="Helical" evidence="1">
    <location>
        <begin position="195"/>
        <end position="219"/>
    </location>
</feature>
<dbReference type="Proteomes" id="UP000402241">
    <property type="component" value="Chromosome"/>
</dbReference>
<organism evidence="3 4">
    <name type="scientific">Micromonospora terminaliae</name>
    <dbReference type="NCBI Taxonomy" id="1914461"/>
    <lineage>
        <taxon>Bacteria</taxon>
        <taxon>Bacillati</taxon>
        <taxon>Actinomycetota</taxon>
        <taxon>Actinomycetes</taxon>
        <taxon>Micromonosporales</taxon>
        <taxon>Micromonosporaceae</taxon>
        <taxon>Micromonospora</taxon>
    </lineage>
</organism>
<name>A0ABX6DZN1_9ACTN</name>
<keyword evidence="1" id="KW-1133">Transmembrane helix</keyword>
<feature type="transmembrane region" description="Helical" evidence="1">
    <location>
        <begin position="163"/>
        <end position="183"/>
    </location>
</feature>
<keyword evidence="1" id="KW-0812">Transmembrane</keyword>
<reference evidence="3 4" key="1">
    <citation type="submission" date="2019-10" db="EMBL/GenBank/DDBJ databases">
        <title>Genome Sequence of Micromonospora terminaliae DSM 101760.</title>
        <authorList>
            <person name="Guo L."/>
        </authorList>
    </citation>
    <scope>NUCLEOTIDE SEQUENCE [LARGE SCALE GENOMIC DNA]</scope>
    <source>
        <strain evidence="3 4">DSM 101760</strain>
    </source>
</reference>
<proteinExistence type="predicted"/>
<feature type="transmembrane region" description="Helical" evidence="1">
    <location>
        <begin position="91"/>
        <end position="112"/>
    </location>
</feature>
<feature type="transmembrane region" description="Helical" evidence="1">
    <location>
        <begin position="41"/>
        <end position="59"/>
    </location>
</feature>
<accession>A0ABX6DZN1</accession>
<evidence type="ECO:0000259" key="2">
    <source>
        <dbReference type="Pfam" id="PF14342"/>
    </source>
</evidence>
<sequence length="232" mass="25910">MQPTWLVMLAWASLLVVLASTAVVAVDQFVLGYRQPAKIMEIVWPATALYLGPAAVLTYRKWGRPQSRRWLDRHGKPPRTSRHAPTTIQTYHCATHCTLGVIIATPIIYGIGLEIFGSTLWPEVVGDYLGAVAIGIAFRYSTEEHTGGRRAWAAVRKFLRGDLLTVSVFELALLGWLALMHLRVFHETLRPGSPVFWFIIQVGLIIGFFAAWPPTLLLIRRGVKTELLGTPK</sequence>